<dbReference type="EMBL" id="QPJQ01000057">
    <property type="protein sequence ID" value="RCW91979.1"/>
    <property type="molecule type" value="Genomic_DNA"/>
</dbReference>
<dbReference type="AlphaFoldDB" id="A0A368ZGL4"/>
<dbReference type="SUPFAM" id="SSF46785">
    <property type="entry name" value="Winged helix' DNA-binding domain"/>
    <property type="match status" value="1"/>
</dbReference>
<keyword evidence="1" id="KW-0805">Transcription regulation</keyword>
<reference evidence="5 6" key="1">
    <citation type="submission" date="2018-07" db="EMBL/GenBank/DDBJ databases">
        <title>Genomic Encyclopedia of Type Strains, Phase III (KMG-III): the genomes of soil and plant-associated and newly described type strains.</title>
        <authorList>
            <person name="Whitman W."/>
        </authorList>
    </citation>
    <scope>NUCLEOTIDE SEQUENCE [LARGE SCALE GENOMIC DNA]</scope>
    <source>
        <strain evidence="5 6">CECT 7731</strain>
    </source>
</reference>
<protein>
    <submittedName>
        <fullName evidence="5">GntR family transcriptional regulator</fullName>
    </submittedName>
</protein>
<dbReference type="GO" id="GO:0003700">
    <property type="term" value="F:DNA-binding transcription factor activity"/>
    <property type="evidence" value="ECO:0007669"/>
    <property type="project" value="InterPro"/>
</dbReference>
<dbReference type="PANTHER" id="PTHR43537:SF41">
    <property type="entry name" value="TRANSCRIPTIONAL REGULATORY PROTEIN"/>
    <property type="match status" value="1"/>
</dbReference>
<evidence type="ECO:0000256" key="3">
    <source>
        <dbReference type="ARBA" id="ARBA00023163"/>
    </source>
</evidence>
<sequence length="208" mass="23700">MDIIQSIKEDILNNHLPRGIPLRQAYLSTRYGVSRIPIRDALQALKSEGWLVLHGKAGVMIPDLNWQEAEDLYLMRAELECLLFEMAFECIHDKDVAKARLFLLELDQEYVSLVSRGELNWCFHSALYMPANRPTLLRVVEGLNKQAVRYLGFQFGPLGYQAKSQDQHEQLIALIEARDKNAALILLRQHIEKAGVLLTGYLKKLASG</sequence>
<dbReference type="Pfam" id="PF07729">
    <property type="entry name" value="FCD"/>
    <property type="match status" value="1"/>
</dbReference>
<dbReference type="Proteomes" id="UP000253506">
    <property type="component" value="Unassembled WGS sequence"/>
</dbReference>
<proteinExistence type="predicted"/>
<dbReference type="SUPFAM" id="SSF48008">
    <property type="entry name" value="GntR ligand-binding domain-like"/>
    <property type="match status" value="1"/>
</dbReference>
<accession>A0A368ZGL4</accession>
<dbReference type="Gene3D" id="1.10.10.10">
    <property type="entry name" value="Winged helix-like DNA-binding domain superfamily/Winged helix DNA-binding domain"/>
    <property type="match status" value="1"/>
</dbReference>
<keyword evidence="2" id="KW-0238">DNA-binding</keyword>
<dbReference type="PANTHER" id="PTHR43537">
    <property type="entry name" value="TRANSCRIPTIONAL REGULATOR, GNTR FAMILY"/>
    <property type="match status" value="1"/>
</dbReference>
<dbReference type="InterPro" id="IPR008920">
    <property type="entry name" value="TF_FadR/GntR_C"/>
</dbReference>
<comment type="caution">
    <text evidence="5">The sequence shown here is derived from an EMBL/GenBank/DDBJ whole genome shotgun (WGS) entry which is preliminary data.</text>
</comment>
<dbReference type="Gene3D" id="1.20.120.530">
    <property type="entry name" value="GntR ligand-binding domain-like"/>
    <property type="match status" value="1"/>
</dbReference>
<dbReference type="RefSeq" id="WP_114413739.1">
    <property type="nucleotide sequence ID" value="NZ_QPJQ01000057.1"/>
</dbReference>
<organism evidence="5 6">
    <name type="scientific">Marinomonas foliarum</name>
    <dbReference type="NCBI Taxonomy" id="491950"/>
    <lineage>
        <taxon>Bacteria</taxon>
        <taxon>Pseudomonadati</taxon>
        <taxon>Pseudomonadota</taxon>
        <taxon>Gammaproteobacteria</taxon>
        <taxon>Oceanospirillales</taxon>
        <taxon>Oceanospirillaceae</taxon>
        <taxon>Marinomonas</taxon>
    </lineage>
</organism>
<dbReference type="SMART" id="SM00345">
    <property type="entry name" value="HTH_GNTR"/>
    <property type="match status" value="1"/>
</dbReference>
<keyword evidence="3" id="KW-0804">Transcription</keyword>
<dbReference type="InterPro" id="IPR036390">
    <property type="entry name" value="WH_DNA-bd_sf"/>
</dbReference>
<evidence type="ECO:0000313" key="6">
    <source>
        <dbReference type="Proteomes" id="UP000253506"/>
    </source>
</evidence>
<evidence type="ECO:0000256" key="2">
    <source>
        <dbReference type="ARBA" id="ARBA00023125"/>
    </source>
</evidence>
<dbReference type="InterPro" id="IPR036388">
    <property type="entry name" value="WH-like_DNA-bd_sf"/>
</dbReference>
<dbReference type="InterPro" id="IPR011711">
    <property type="entry name" value="GntR_C"/>
</dbReference>
<evidence type="ECO:0000259" key="4">
    <source>
        <dbReference type="PROSITE" id="PS50949"/>
    </source>
</evidence>
<dbReference type="Pfam" id="PF00392">
    <property type="entry name" value="GntR"/>
    <property type="match status" value="1"/>
</dbReference>
<evidence type="ECO:0000256" key="1">
    <source>
        <dbReference type="ARBA" id="ARBA00023015"/>
    </source>
</evidence>
<evidence type="ECO:0000313" key="5">
    <source>
        <dbReference type="EMBL" id="RCW91979.1"/>
    </source>
</evidence>
<feature type="domain" description="HTH gntR-type" evidence="4">
    <location>
        <begin position="1"/>
        <end position="64"/>
    </location>
</feature>
<dbReference type="OrthoDB" id="9799812at2"/>
<name>A0A368ZGL4_9GAMM</name>
<dbReference type="InterPro" id="IPR000524">
    <property type="entry name" value="Tscrpt_reg_HTH_GntR"/>
</dbReference>
<gene>
    <name evidence="5" type="ORF">DFP77_1579</name>
</gene>
<dbReference type="PROSITE" id="PS50949">
    <property type="entry name" value="HTH_GNTR"/>
    <property type="match status" value="1"/>
</dbReference>
<dbReference type="SMART" id="SM00895">
    <property type="entry name" value="FCD"/>
    <property type="match status" value="1"/>
</dbReference>
<dbReference type="GO" id="GO:0003677">
    <property type="term" value="F:DNA binding"/>
    <property type="evidence" value="ECO:0007669"/>
    <property type="project" value="UniProtKB-KW"/>
</dbReference>